<dbReference type="Gene3D" id="3.10.580.10">
    <property type="entry name" value="CBS-domain"/>
    <property type="match status" value="1"/>
</dbReference>
<feature type="domain" description="CBS" evidence="3">
    <location>
        <begin position="296"/>
        <end position="356"/>
    </location>
</feature>
<accession>A0ABW4FPK3</accession>
<dbReference type="SMART" id="SM00924">
    <property type="entry name" value="MgtE_N"/>
    <property type="match status" value="1"/>
</dbReference>
<protein>
    <submittedName>
        <fullName evidence="4">Magnesium transporter MgtE N-terminal domain-containing protein</fullName>
    </submittedName>
</protein>
<dbReference type="InterPro" id="IPR046342">
    <property type="entry name" value="CBS_dom_sf"/>
</dbReference>
<gene>
    <name evidence="4" type="ORF">ACFSCY_20840</name>
</gene>
<comment type="caution">
    <text evidence="4">The sequence shown here is derived from an EMBL/GenBank/DDBJ whole genome shotgun (WGS) entry which is preliminary data.</text>
</comment>
<dbReference type="Pfam" id="PF03448">
    <property type="entry name" value="MgtE_N"/>
    <property type="match status" value="1"/>
</dbReference>
<dbReference type="PANTHER" id="PTHR43773">
    <property type="entry name" value="MAGNESIUM TRANSPORTER MGTE"/>
    <property type="match status" value="1"/>
</dbReference>
<evidence type="ECO:0000313" key="4">
    <source>
        <dbReference type="EMBL" id="MFD1531884.1"/>
    </source>
</evidence>
<dbReference type="Pfam" id="PF00571">
    <property type="entry name" value="CBS"/>
    <property type="match status" value="1"/>
</dbReference>
<keyword evidence="5" id="KW-1185">Reference proteome</keyword>
<dbReference type="Gene3D" id="1.25.60.10">
    <property type="entry name" value="MgtE N-terminal domain-like"/>
    <property type="match status" value="1"/>
</dbReference>
<dbReference type="SMART" id="SM00116">
    <property type="entry name" value="CBS"/>
    <property type="match status" value="1"/>
</dbReference>
<dbReference type="Proteomes" id="UP001597145">
    <property type="component" value="Unassembled WGS sequence"/>
</dbReference>
<evidence type="ECO:0000256" key="2">
    <source>
        <dbReference type="SAM" id="MobiDB-lite"/>
    </source>
</evidence>
<dbReference type="PANTHER" id="PTHR43773:SF1">
    <property type="entry name" value="MAGNESIUM TRANSPORTER MGTE"/>
    <property type="match status" value="1"/>
</dbReference>
<feature type="compositionally biased region" description="Low complexity" evidence="2">
    <location>
        <begin position="398"/>
        <end position="407"/>
    </location>
</feature>
<evidence type="ECO:0000313" key="5">
    <source>
        <dbReference type="Proteomes" id="UP001597145"/>
    </source>
</evidence>
<feature type="region of interest" description="Disordered" evidence="2">
    <location>
        <begin position="351"/>
        <end position="407"/>
    </location>
</feature>
<dbReference type="PROSITE" id="PS51371">
    <property type="entry name" value="CBS"/>
    <property type="match status" value="1"/>
</dbReference>
<organism evidence="4 5">
    <name type="scientific">Pseudonocardia aurantiaca</name>
    <dbReference type="NCBI Taxonomy" id="75290"/>
    <lineage>
        <taxon>Bacteria</taxon>
        <taxon>Bacillati</taxon>
        <taxon>Actinomycetota</taxon>
        <taxon>Actinomycetes</taxon>
        <taxon>Pseudonocardiales</taxon>
        <taxon>Pseudonocardiaceae</taxon>
        <taxon>Pseudonocardia</taxon>
    </lineage>
</organism>
<evidence type="ECO:0000256" key="1">
    <source>
        <dbReference type="PROSITE-ProRule" id="PRU00703"/>
    </source>
</evidence>
<dbReference type="InterPro" id="IPR006668">
    <property type="entry name" value="Mg_transptr_MgtE_intracell_dom"/>
</dbReference>
<dbReference type="InterPro" id="IPR038076">
    <property type="entry name" value="MgtE_N_sf"/>
</dbReference>
<name>A0ABW4FPK3_9PSEU</name>
<dbReference type="InterPro" id="IPR000644">
    <property type="entry name" value="CBS_dom"/>
</dbReference>
<evidence type="ECO:0000259" key="3">
    <source>
        <dbReference type="PROSITE" id="PS51371"/>
    </source>
</evidence>
<proteinExistence type="predicted"/>
<dbReference type="EMBL" id="JBHUCP010000016">
    <property type="protein sequence ID" value="MFD1531884.1"/>
    <property type="molecule type" value="Genomic_DNA"/>
</dbReference>
<dbReference type="CDD" id="cd04606">
    <property type="entry name" value="CBS_pair_Mg_transporter"/>
    <property type="match status" value="1"/>
</dbReference>
<dbReference type="RefSeq" id="WP_343974357.1">
    <property type="nucleotide sequence ID" value="NZ_BAAAJG010000007.1"/>
</dbReference>
<feature type="compositionally biased region" description="Basic and acidic residues" evidence="2">
    <location>
        <begin position="354"/>
        <end position="363"/>
    </location>
</feature>
<dbReference type="InterPro" id="IPR006669">
    <property type="entry name" value="MgtE_transporter"/>
</dbReference>
<keyword evidence="1" id="KW-0129">CBS domain</keyword>
<dbReference type="SUPFAM" id="SSF158791">
    <property type="entry name" value="MgtE N-terminal domain-like"/>
    <property type="match status" value="1"/>
</dbReference>
<sequence length="407" mass="45169">MKRRDATSDDLDLREFERRDGGVLLHADILGHRLIDILRARLVHAYDLELAHTPQGWVLAGVDTRPASWWRRILGVARPAHDQHDGEDGPQGGGCRDWKAFEALIGHQPTVLLRARAGRVRRLKPPQIADLLEEASREEQTELLQQVHADPELEADVFEELDDDRQSRLLRDRPDPEIAAVLARMRADDAADAVADLPQDRRKPVLELLPAGQRTKVTALLSYDPTSAGGLMGLDFLALPRNGTAAAALERVRTSRTLQPEALTTVFSLNDHGKLRGAINLVALIQADPGTRLREVTEPDPVRVHPDADLVDITVLMTDYNLLNLPVVDEDDHLIGVITVDDVLESSIPRNWRRREPAPHPDTADDPTDTETEQPPNDHPAPPTGNGVTPRHHRRRSGPSSSADTNR</sequence>
<reference evidence="5" key="1">
    <citation type="journal article" date="2019" name="Int. J. Syst. Evol. Microbiol.">
        <title>The Global Catalogue of Microorganisms (GCM) 10K type strain sequencing project: providing services to taxonomists for standard genome sequencing and annotation.</title>
        <authorList>
            <consortium name="The Broad Institute Genomics Platform"/>
            <consortium name="The Broad Institute Genome Sequencing Center for Infectious Disease"/>
            <person name="Wu L."/>
            <person name="Ma J."/>
        </authorList>
    </citation>
    <scope>NUCLEOTIDE SEQUENCE [LARGE SCALE GENOMIC DNA]</scope>
    <source>
        <strain evidence="5">JCM 12165</strain>
    </source>
</reference>
<dbReference type="SUPFAM" id="SSF54631">
    <property type="entry name" value="CBS-domain pair"/>
    <property type="match status" value="1"/>
</dbReference>